<proteinExistence type="inferred from homology"/>
<evidence type="ECO:0000256" key="2">
    <source>
        <dbReference type="ARBA" id="ARBA00005554"/>
    </source>
</evidence>
<gene>
    <name evidence="11" type="primary">ITPRIPL1</name>
</gene>
<feature type="region of interest" description="Disordered" evidence="7">
    <location>
        <begin position="107"/>
        <end position="133"/>
    </location>
</feature>
<feature type="signal peptide" evidence="8">
    <location>
        <begin position="1"/>
        <end position="22"/>
    </location>
</feature>
<organism evidence="10 11">
    <name type="scientific">Eublepharis macularius</name>
    <name type="common">Leopard gecko</name>
    <name type="synonym">Cyrtodactylus macularius</name>
    <dbReference type="NCBI Taxonomy" id="481883"/>
    <lineage>
        <taxon>Eukaryota</taxon>
        <taxon>Metazoa</taxon>
        <taxon>Chordata</taxon>
        <taxon>Craniata</taxon>
        <taxon>Vertebrata</taxon>
        <taxon>Euteleostomi</taxon>
        <taxon>Lepidosauria</taxon>
        <taxon>Squamata</taxon>
        <taxon>Bifurcata</taxon>
        <taxon>Gekkota</taxon>
        <taxon>Eublepharidae</taxon>
        <taxon>Eublepharinae</taxon>
        <taxon>Eublepharis</taxon>
    </lineage>
</organism>
<evidence type="ECO:0000256" key="6">
    <source>
        <dbReference type="ARBA" id="ARBA00023136"/>
    </source>
</evidence>
<dbReference type="AlphaFoldDB" id="A0AA97LF94"/>
<dbReference type="RefSeq" id="XP_054853219.1">
    <property type="nucleotide sequence ID" value="XM_054997244.1"/>
</dbReference>
<feature type="compositionally biased region" description="Low complexity" evidence="7">
    <location>
        <begin position="107"/>
        <end position="118"/>
    </location>
</feature>
<dbReference type="Proteomes" id="UP001190640">
    <property type="component" value="Chromosome 14"/>
</dbReference>
<dbReference type="GO" id="GO:0016020">
    <property type="term" value="C:membrane"/>
    <property type="evidence" value="ECO:0007669"/>
    <property type="project" value="UniProtKB-SubCell"/>
</dbReference>
<evidence type="ECO:0000256" key="5">
    <source>
        <dbReference type="ARBA" id="ARBA00022989"/>
    </source>
</evidence>
<dbReference type="CTD" id="150771"/>
<feature type="domain" description="Mab-21-like HhH/H2TH-like" evidence="9">
    <location>
        <begin position="392"/>
        <end position="470"/>
    </location>
</feature>
<keyword evidence="4 8" id="KW-0732">Signal</keyword>
<evidence type="ECO:0000256" key="7">
    <source>
        <dbReference type="SAM" id="MobiDB-lite"/>
    </source>
</evidence>
<reference evidence="11" key="1">
    <citation type="submission" date="2025-08" db="UniProtKB">
        <authorList>
            <consortium name="RefSeq"/>
        </authorList>
    </citation>
    <scope>IDENTIFICATION</scope>
    <source>
        <tissue evidence="11">Blood</tissue>
    </source>
</reference>
<evidence type="ECO:0000256" key="3">
    <source>
        <dbReference type="ARBA" id="ARBA00022692"/>
    </source>
</evidence>
<evidence type="ECO:0000313" key="11">
    <source>
        <dbReference type="RefSeq" id="XP_054853219.1"/>
    </source>
</evidence>
<keyword evidence="10" id="KW-1185">Reference proteome</keyword>
<keyword evidence="6" id="KW-0472">Membrane</keyword>
<accession>A0AA97LF94</accession>
<dbReference type="PANTHER" id="PTHR10656:SF40">
    <property type="entry name" value="INOSITOL 1,4,5-TRISPHOSPHATE RECEPTOR-INTERACTING PROTEIN-LIKE 1"/>
    <property type="match status" value="1"/>
</dbReference>
<evidence type="ECO:0000259" key="9">
    <source>
        <dbReference type="Pfam" id="PF20266"/>
    </source>
</evidence>
<dbReference type="PRINTS" id="PR02107">
    <property type="entry name" value="INOS145TPRIP"/>
</dbReference>
<feature type="chain" id="PRO_5041676128" evidence="8">
    <location>
        <begin position="23"/>
        <end position="524"/>
    </location>
</feature>
<dbReference type="KEGG" id="emc:129341884"/>
<evidence type="ECO:0000313" key="10">
    <source>
        <dbReference type="Proteomes" id="UP001190640"/>
    </source>
</evidence>
<feature type="compositionally biased region" description="Acidic residues" evidence="7">
    <location>
        <begin position="119"/>
        <end position="132"/>
    </location>
</feature>
<comment type="subcellular location">
    <subcellularLocation>
        <location evidence="1">Membrane</location>
        <topology evidence="1">Single-pass type I membrane protein</topology>
    </subcellularLocation>
</comment>
<dbReference type="GeneID" id="129341884"/>
<sequence length="524" mass="60457">MALGPLIFLAVLALVYHPLMVSDRTDMATLNRLQDHEKWMKQEMELLQTEFDQRDWTWGPPETLKDWITAHQSTDDETCDRWHYVRLTVLFLFLCYIYNLGKEPSDNSSIDISSTTTSQDDDDDDDDTDTESEMFGNGQQVLQAFYDRHIDVDTSDLNNMCSFIESFVNDLLEACRNAFPYQNTLPLLENCIGVDSAFEGWHSQASKPFSVLVPVLPPKGHSFHLETMDSEGTPSKHGHILVEMECVCKRERLLGDVMCFLHHPEQKLSEDKQGAFLLHVLCTSSHLDVDKTIHWFQSLVGEAWKNIRYKYNLDLLPQPSNTSCKLKLAFKSGRTITVDIILGVQQGDSLVFLATQGAEMDHLAGTVWQKTFAIQELLFFKWVSQRVPEESCHLKCLQLLIYLKESNQSDRKNPVLTNYHYKNCLMHLLLFQPLSDWRSEDTVQWLYEMLLFMYTALKEKCLHHFLIGNISLPVQIPMPKALRSAPPLNLFKHLAQDPNLHAEAVREFEEIIQQVRPLVTECEE</sequence>
<dbReference type="Gene3D" id="1.10.1410.40">
    <property type="match status" value="1"/>
</dbReference>
<comment type="similarity">
    <text evidence="2">Belongs to the ITPRIP family.</text>
</comment>
<dbReference type="Pfam" id="PF20266">
    <property type="entry name" value="Mab-21_C"/>
    <property type="match status" value="1"/>
</dbReference>
<protein>
    <submittedName>
        <fullName evidence="11">Inositol 1,4,5-trisphosphate receptor-interacting protein-like 1</fullName>
    </submittedName>
</protein>
<evidence type="ECO:0000256" key="4">
    <source>
        <dbReference type="ARBA" id="ARBA00022729"/>
    </source>
</evidence>
<dbReference type="PANTHER" id="PTHR10656">
    <property type="entry name" value="CELL FATE DETERMINING PROTEIN MAB21-RELATED"/>
    <property type="match status" value="1"/>
</dbReference>
<dbReference type="InterPro" id="IPR024810">
    <property type="entry name" value="MAB21L/cGLR"/>
</dbReference>
<keyword evidence="3" id="KW-0812">Transmembrane</keyword>
<dbReference type="SMART" id="SM01265">
    <property type="entry name" value="Mab-21"/>
    <property type="match status" value="1"/>
</dbReference>
<keyword evidence="5" id="KW-1133">Transmembrane helix</keyword>
<evidence type="ECO:0000256" key="1">
    <source>
        <dbReference type="ARBA" id="ARBA00004479"/>
    </source>
</evidence>
<evidence type="ECO:0000256" key="8">
    <source>
        <dbReference type="SAM" id="SignalP"/>
    </source>
</evidence>
<dbReference type="InterPro" id="IPR026250">
    <property type="entry name" value="ITPRIP-like"/>
</dbReference>
<dbReference type="InterPro" id="IPR046906">
    <property type="entry name" value="Mab-21_HhH/H2TH-like"/>
</dbReference>
<name>A0AA97LF94_EUBMA</name>